<evidence type="ECO:0000256" key="10">
    <source>
        <dbReference type="ARBA" id="ARBA00022842"/>
    </source>
</evidence>
<dbReference type="SUPFAM" id="SSF81653">
    <property type="entry name" value="Calcium ATPase, transduction domain A"/>
    <property type="match status" value="1"/>
</dbReference>
<feature type="compositionally biased region" description="Polar residues" evidence="16">
    <location>
        <begin position="177"/>
        <end position="187"/>
    </location>
</feature>
<accession>A0ABS7AIG4</accession>
<dbReference type="SUPFAM" id="SSF81665">
    <property type="entry name" value="Calcium ATPase, transmembrane domain M"/>
    <property type="match status" value="1"/>
</dbReference>
<sequence>MVADFRRRFWICLPLTLGVVLLSQHIQMLVGLSGIIAFPGDRLVEAALASAVFFYGGWPFITGLSSEVRQGKPGMMTLVSLAIVSAYIYSLAVLAGLAGEVFFWETATLILVMLLGHWLEAKSVLGASGALQALVRLMPATATRLGAGGAQEELPISALKPGDLVLVRPGAKVPTDGTVTEGSSSVDESMLTGESRPVDKTTGGRVVGGSVNGDGALTVRIDRTGGETYLSQVIRLVEQAQATRSRTQDLANRAAGVLTWVAIAVGGGTFAVWLLLGAPLAFALERMVTVMVISCPHALGLAVPLVVAVSTELTARNGLLIRDRAAFERARALQAVVFDKTGTLTEGRFGVVSVVPLGAGHDETSVLRLAAGLEAASEHPIAKGILRGAADRGIVAPPAIEFRNLPGEGARATIEGSEVEVVSPGTLGRRGIAVTDARVAAEHQAGRTVVFVVLNGAVAGAVALADIIRPESREAVRQLQALGLRCMMLTGDAKPVAEQVGRELGLDEVRAEVLPHQKSEVVQAIQAKGLTVAMVGDGVNDAPALAQSDLGIAIGAGTDVAAEAADIVLVRNDPRDVVAILALARATYAKMAQNLVWATGYNVIAIPLAAGVGMPWGILLTPAMGAALMSLSTVVVAFNARLLGRQGEHRLATLRRDIAQAGATAPAVAA</sequence>
<comment type="subcellular location">
    <subcellularLocation>
        <location evidence="1">Cell membrane</location>
        <topology evidence="1">Multi-pass membrane protein</topology>
    </subcellularLocation>
</comment>
<dbReference type="InterPro" id="IPR059000">
    <property type="entry name" value="ATPase_P-type_domA"/>
</dbReference>
<evidence type="ECO:0000256" key="3">
    <source>
        <dbReference type="ARBA" id="ARBA00022448"/>
    </source>
</evidence>
<evidence type="ECO:0000259" key="17">
    <source>
        <dbReference type="Pfam" id="PF00122"/>
    </source>
</evidence>
<evidence type="ECO:0000256" key="13">
    <source>
        <dbReference type="ARBA" id="ARBA00023065"/>
    </source>
</evidence>
<dbReference type="SFLD" id="SFLDF00027">
    <property type="entry name" value="p-type_atpase"/>
    <property type="match status" value="1"/>
</dbReference>
<dbReference type="PROSITE" id="PS00154">
    <property type="entry name" value="ATPASE_E1_E2"/>
    <property type="match status" value="1"/>
</dbReference>
<dbReference type="InterPro" id="IPR023299">
    <property type="entry name" value="ATPase_P-typ_cyto_dom_N"/>
</dbReference>
<evidence type="ECO:0000313" key="18">
    <source>
        <dbReference type="EMBL" id="MBW6402097.1"/>
    </source>
</evidence>
<keyword evidence="14 15" id="KW-0472">Membrane</keyword>
<feature type="transmembrane region" description="Helical" evidence="15">
    <location>
        <begin position="288"/>
        <end position="309"/>
    </location>
</feature>
<evidence type="ECO:0000256" key="14">
    <source>
        <dbReference type="ARBA" id="ARBA00023136"/>
    </source>
</evidence>
<dbReference type="PANTHER" id="PTHR43520">
    <property type="entry name" value="ATP7, ISOFORM B"/>
    <property type="match status" value="1"/>
</dbReference>
<evidence type="ECO:0000256" key="11">
    <source>
        <dbReference type="ARBA" id="ARBA00022967"/>
    </source>
</evidence>
<evidence type="ECO:0000256" key="2">
    <source>
        <dbReference type="ARBA" id="ARBA00006024"/>
    </source>
</evidence>
<dbReference type="InterPro" id="IPR023214">
    <property type="entry name" value="HAD_sf"/>
</dbReference>
<organism evidence="18 19">
    <name type="scientific">Roseomonas alba</name>
    <dbReference type="NCBI Taxonomy" id="2846776"/>
    <lineage>
        <taxon>Bacteria</taxon>
        <taxon>Pseudomonadati</taxon>
        <taxon>Pseudomonadota</taxon>
        <taxon>Alphaproteobacteria</taxon>
        <taxon>Acetobacterales</taxon>
        <taxon>Roseomonadaceae</taxon>
        <taxon>Roseomonas</taxon>
    </lineage>
</organism>
<keyword evidence="6 15" id="KW-0812">Transmembrane</keyword>
<evidence type="ECO:0000256" key="1">
    <source>
        <dbReference type="ARBA" id="ARBA00004651"/>
    </source>
</evidence>
<dbReference type="NCBIfam" id="TIGR01525">
    <property type="entry name" value="ATPase-IB_hvy"/>
    <property type="match status" value="1"/>
</dbReference>
<feature type="transmembrane region" description="Helical" evidence="15">
    <location>
        <begin position="254"/>
        <end position="276"/>
    </location>
</feature>
<dbReference type="Gene3D" id="3.40.50.1000">
    <property type="entry name" value="HAD superfamily/HAD-like"/>
    <property type="match status" value="1"/>
</dbReference>
<evidence type="ECO:0000256" key="15">
    <source>
        <dbReference type="RuleBase" id="RU362081"/>
    </source>
</evidence>
<keyword evidence="4 15" id="KW-1003">Cell membrane</keyword>
<keyword evidence="19" id="KW-1185">Reference proteome</keyword>
<dbReference type="SUPFAM" id="SSF56784">
    <property type="entry name" value="HAD-like"/>
    <property type="match status" value="1"/>
</dbReference>
<keyword evidence="8 15" id="KW-0547">Nucleotide-binding</keyword>
<dbReference type="NCBIfam" id="TIGR01511">
    <property type="entry name" value="ATPase-IB1_Cu"/>
    <property type="match status" value="1"/>
</dbReference>
<dbReference type="Gene3D" id="2.70.150.10">
    <property type="entry name" value="Calcium-transporting ATPase, cytoplasmic transduction domain A"/>
    <property type="match status" value="1"/>
</dbReference>
<evidence type="ECO:0000256" key="9">
    <source>
        <dbReference type="ARBA" id="ARBA00022840"/>
    </source>
</evidence>
<evidence type="ECO:0000256" key="8">
    <source>
        <dbReference type="ARBA" id="ARBA00022741"/>
    </source>
</evidence>
<evidence type="ECO:0000256" key="7">
    <source>
        <dbReference type="ARBA" id="ARBA00022723"/>
    </source>
</evidence>
<feature type="transmembrane region" description="Helical" evidence="15">
    <location>
        <begin position="12"/>
        <end position="37"/>
    </location>
</feature>
<feature type="transmembrane region" description="Helical" evidence="15">
    <location>
        <begin position="76"/>
        <end position="95"/>
    </location>
</feature>
<dbReference type="PANTHER" id="PTHR43520:SF5">
    <property type="entry name" value="CATION-TRANSPORTING P-TYPE ATPASE-RELATED"/>
    <property type="match status" value="1"/>
</dbReference>
<protein>
    <submittedName>
        <fullName evidence="18">Cadmium-translocating P-type ATPase</fullName>
    </submittedName>
</protein>
<evidence type="ECO:0000256" key="12">
    <source>
        <dbReference type="ARBA" id="ARBA00022989"/>
    </source>
</evidence>
<evidence type="ECO:0000256" key="6">
    <source>
        <dbReference type="ARBA" id="ARBA00022692"/>
    </source>
</evidence>
<gene>
    <name evidence="18" type="primary">cadA</name>
    <name evidence="18" type="ORF">KPL78_29895</name>
</gene>
<dbReference type="Pfam" id="PF00122">
    <property type="entry name" value="E1-E2_ATPase"/>
    <property type="match status" value="1"/>
</dbReference>
<proteinExistence type="inferred from homology"/>
<feature type="transmembrane region" description="Helical" evidence="15">
    <location>
        <begin position="101"/>
        <end position="119"/>
    </location>
</feature>
<keyword evidence="11" id="KW-1278">Translocase</keyword>
<dbReference type="NCBIfam" id="TIGR01494">
    <property type="entry name" value="ATPase_P-type"/>
    <property type="match status" value="1"/>
</dbReference>
<name>A0ABS7AIG4_9PROT</name>
<keyword evidence="13" id="KW-0406">Ion transport</keyword>
<keyword evidence="12 15" id="KW-1133">Transmembrane helix</keyword>
<dbReference type="InterPro" id="IPR001757">
    <property type="entry name" value="P_typ_ATPase"/>
</dbReference>
<dbReference type="Proteomes" id="UP001196565">
    <property type="component" value="Unassembled WGS sequence"/>
</dbReference>
<keyword evidence="9 15" id="KW-0067">ATP-binding</keyword>
<keyword evidence="5" id="KW-0597">Phosphoprotein</keyword>
<feature type="transmembrane region" description="Helical" evidence="15">
    <location>
        <begin position="43"/>
        <end position="64"/>
    </location>
</feature>
<dbReference type="InterPro" id="IPR027256">
    <property type="entry name" value="P-typ_ATPase_IB"/>
</dbReference>
<dbReference type="EMBL" id="JAHYBZ010000022">
    <property type="protein sequence ID" value="MBW6402097.1"/>
    <property type="molecule type" value="Genomic_DNA"/>
</dbReference>
<evidence type="ECO:0000256" key="4">
    <source>
        <dbReference type="ARBA" id="ARBA00022475"/>
    </source>
</evidence>
<dbReference type="PRINTS" id="PR00119">
    <property type="entry name" value="CATATPASE"/>
</dbReference>
<comment type="caution">
    <text evidence="18">The sequence shown here is derived from an EMBL/GenBank/DDBJ whole genome shotgun (WGS) entry which is preliminary data.</text>
</comment>
<dbReference type="SFLD" id="SFLDS00003">
    <property type="entry name" value="Haloacid_Dehalogenase"/>
    <property type="match status" value="1"/>
</dbReference>
<reference evidence="18 19" key="1">
    <citation type="submission" date="2021-07" db="EMBL/GenBank/DDBJ databases">
        <authorList>
            <person name="So Y."/>
        </authorList>
    </citation>
    <scope>NUCLEOTIDE SEQUENCE [LARGE SCALE GENOMIC DNA]</scope>
    <source>
        <strain evidence="18 19">HJA6</strain>
    </source>
</reference>
<dbReference type="NCBIfam" id="TIGR01512">
    <property type="entry name" value="ATPase-IB2_Cd"/>
    <property type="match status" value="1"/>
</dbReference>
<feature type="region of interest" description="Disordered" evidence="16">
    <location>
        <begin position="175"/>
        <end position="201"/>
    </location>
</feature>
<evidence type="ECO:0000313" key="19">
    <source>
        <dbReference type="Proteomes" id="UP001196565"/>
    </source>
</evidence>
<dbReference type="InterPro" id="IPR023298">
    <property type="entry name" value="ATPase_P-typ_TM_dom_sf"/>
</dbReference>
<feature type="transmembrane region" description="Helical" evidence="15">
    <location>
        <begin position="595"/>
        <end position="618"/>
    </location>
</feature>
<dbReference type="SUPFAM" id="SSF81660">
    <property type="entry name" value="Metal cation-transporting ATPase, ATP-binding domain N"/>
    <property type="match status" value="1"/>
</dbReference>
<dbReference type="InterPro" id="IPR008250">
    <property type="entry name" value="ATPase_P-typ_transduc_dom_A_sf"/>
</dbReference>
<dbReference type="InterPro" id="IPR018303">
    <property type="entry name" value="ATPase_P-typ_P_site"/>
</dbReference>
<keyword evidence="7 15" id="KW-0479">Metal-binding</keyword>
<dbReference type="PRINTS" id="PR00943">
    <property type="entry name" value="CUATPASE"/>
</dbReference>
<dbReference type="Pfam" id="PF00702">
    <property type="entry name" value="Hydrolase"/>
    <property type="match status" value="1"/>
</dbReference>
<feature type="transmembrane region" description="Helical" evidence="15">
    <location>
        <begin position="624"/>
        <end position="644"/>
    </location>
</feature>
<dbReference type="InterPro" id="IPR036412">
    <property type="entry name" value="HAD-like_sf"/>
</dbReference>
<dbReference type="InterPro" id="IPR044492">
    <property type="entry name" value="P_typ_ATPase_HD_dom"/>
</dbReference>
<dbReference type="SFLD" id="SFLDG00002">
    <property type="entry name" value="C1.7:_P-type_atpase_like"/>
    <property type="match status" value="1"/>
</dbReference>
<evidence type="ECO:0000256" key="16">
    <source>
        <dbReference type="SAM" id="MobiDB-lite"/>
    </source>
</evidence>
<keyword evidence="10" id="KW-0460">Magnesium</keyword>
<comment type="similarity">
    <text evidence="2 15">Belongs to the cation transport ATPase (P-type) (TC 3.A.3) family. Type IB subfamily.</text>
</comment>
<keyword evidence="3" id="KW-0813">Transport</keyword>
<evidence type="ECO:0000256" key="5">
    <source>
        <dbReference type="ARBA" id="ARBA00022553"/>
    </source>
</evidence>
<feature type="domain" description="P-type ATPase A" evidence="17">
    <location>
        <begin position="137"/>
        <end position="238"/>
    </location>
</feature>
<dbReference type="Gene3D" id="3.40.1110.10">
    <property type="entry name" value="Calcium-transporting ATPase, cytoplasmic domain N"/>
    <property type="match status" value="1"/>
</dbReference>